<keyword evidence="4" id="KW-1133">Transmembrane helix</keyword>
<reference evidence="5" key="1">
    <citation type="journal article" date="2021" name="Front. Microbiol.">
        <title>Comprehensive Comparative Genomics and Phenotyping of Methylobacterium Species.</title>
        <authorList>
            <person name="Alessa O."/>
            <person name="Ogura Y."/>
            <person name="Fujitani Y."/>
            <person name="Takami H."/>
            <person name="Hayashi T."/>
            <person name="Sahin N."/>
            <person name="Tani A."/>
        </authorList>
    </citation>
    <scope>NUCLEOTIDE SEQUENCE</scope>
    <source>
        <strain evidence="5">NBRC 15689</strain>
    </source>
</reference>
<organism evidence="5 6">
    <name type="scientific">Methylobacterium organophilum</name>
    <dbReference type="NCBI Taxonomy" id="410"/>
    <lineage>
        <taxon>Bacteria</taxon>
        <taxon>Pseudomonadati</taxon>
        <taxon>Pseudomonadota</taxon>
        <taxon>Alphaproteobacteria</taxon>
        <taxon>Hyphomicrobiales</taxon>
        <taxon>Methylobacteriaceae</taxon>
        <taxon>Methylobacterium</taxon>
    </lineage>
</organism>
<dbReference type="InterPro" id="IPR015424">
    <property type="entry name" value="PyrdxlP-dep_Trfase"/>
</dbReference>
<dbReference type="Pfam" id="PF01041">
    <property type="entry name" value="DegT_DnrJ_EryC1"/>
    <property type="match status" value="1"/>
</dbReference>
<comment type="similarity">
    <text evidence="2 3">Belongs to the DegT/DnrJ/EryC1 family.</text>
</comment>
<evidence type="ECO:0000256" key="3">
    <source>
        <dbReference type="RuleBase" id="RU004508"/>
    </source>
</evidence>
<comment type="caution">
    <text evidence="5">The sequence shown here is derived from an EMBL/GenBank/DDBJ whole genome shotgun (WGS) entry which is preliminary data.</text>
</comment>
<dbReference type="Proteomes" id="UP001055156">
    <property type="component" value="Unassembled WGS sequence"/>
</dbReference>
<dbReference type="PANTHER" id="PTHR30244">
    <property type="entry name" value="TRANSAMINASE"/>
    <property type="match status" value="1"/>
</dbReference>
<keyword evidence="4" id="KW-0812">Transmembrane</keyword>
<evidence type="ECO:0000256" key="4">
    <source>
        <dbReference type="SAM" id="Phobius"/>
    </source>
</evidence>
<keyword evidence="6" id="KW-1185">Reference proteome</keyword>
<evidence type="ECO:0008006" key="7">
    <source>
        <dbReference type="Google" id="ProtNLM"/>
    </source>
</evidence>
<dbReference type="EMBL" id="BPQV01000016">
    <property type="protein sequence ID" value="GJE29440.1"/>
    <property type="molecule type" value="Genomic_DNA"/>
</dbReference>
<dbReference type="Gene3D" id="3.40.640.10">
    <property type="entry name" value="Type I PLP-dependent aspartate aminotransferase-like (Major domain)"/>
    <property type="match status" value="1"/>
</dbReference>
<gene>
    <name evidence="5" type="ORF">LKMONMHP_4321</name>
</gene>
<keyword evidence="1 3" id="KW-0663">Pyridoxal phosphate</keyword>
<evidence type="ECO:0000256" key="1">
    <source>
        <dbReference type="ARBA" id="ARBA00022898"/>
    </source>
</evidence>
<protein>
    <recommendedName>
        <fullName evidence="7">DegT/DnrJ/EryC1/StrS aminotransferase</fullName>
    </recommendedName>
</protein>
<evidence type="ECO:0000256" key="2">
    <source>
        <dbReference type="ARBA" id="ARBA00037999"/>
    </source>
</evidence>
<evidence type="ECO:0000313" key="5">
    <source>
        <dbReference type="EMBL" id="GJE29440.1"/>
    </source>
</evidence>
<reference evidence="5" key="2">
    <citation type="submission" date="2021-08" db="EMBL/GenBank/DDBJ databases">
        <authorList>
            <person name="Tani A."/>
            <person name="Ola A."/>
            <person name="Ogura Y."/>
            <person name="Katsura K."/>
            <person name="Hayashi T."/>
        </authorList>
    </citation>
    <scope>NUCLEOTIDE SEQUENCE</scope>
    <source>
        <strain evidence="5">NBRC 15689</strain>
    </source>
</reference>
<name>A0ABQ4TH10_METOR</name>
<dbReference type="PANTHER" id="PTHR30244:SF9">
    <property type="entry name" value="PROTEIN RV3402C"/>
    <property type="match status" value="1"/>
</dbReference>
<dbReference type="PIRSF" id="PIRSF000390">
    <property type="entry name" value="PLP_StrS"/>
    <property type="match status" value="1"/>
</dbReference>
<evidence type="ECO:0000313" key="6">
    <source>
        <dbReference type="Proteomes" id="UP001055156"/>
    </source>
</evidence>
<dbReference type="SUPFAM" id="SSF53383">
    <property type="entry name" value="PLP-dependent transferases"/>
    <property type="match status" value="1"/>
</dbReference>
<feature type="transmembrane region" description="Helical" evidence="4">
    <location>
        <begin position="93"/>
        <end position="117"/>
    </location>
</feature>
<dbReference type="InterPro" id="IPR000653">
    <property type="entry name" value="DegT/StrS_aminotransferase"/>
</dbReference>
<proteinExistence type="inferred from homology"/>
<feature type="transmembrane region" description="Helical" evidence="4">
    <location>
        <begin position="58"/>
        <end position="81"/>
    </location>
</feature>
<accession>A0ABQ4TH10</accession>
<dbReference type="InterPro" id="IPR015421">
    <property type="entry name" value="PyrdxlP-dep_Trfase_major"/>
</dbReference>
<sequence length="393" mass="42367">MTARALETIAANFLPLTKPDAPRLSAYVEELREIEKSCWLSNYGPVNTRLEAAMLDRFFGGVGACTTVCNATNGLMLALMLAAERASAGARYVVMPAFTFAAAAHAVLWAGLTPLLIDVDPSDWCACRLAEEEALEAHRGRVAALMPYATFGTCIDLSRYDRLAREHGVSVVVDAAPSLGSLDPLGQTFGTGSPHMIVFSMHGTKPFGVGEGGLIYSADSDTIDTLRRMANFGFDNGRSAVMPGMNAKMSEVAALGALVRLKDFEERAQHREQLLAAYLKELPDIATQQTRGQRVVYQFMPLLLPPGLAASRAEIQAEMTRMGIGTGSYFSPHIGQQPYFRTRCVSDALPVADTLSAHVLSLPLSDFLTVEDVARICAAFREACGAPVEERVA</sequence>
<keyword evidence="4" id="KW-0472">Membrane</keyword>